<protein>
    <recommendedName>
        <fullName evidence="4">Fimbrial protein</fullName>
    </recommendedName>
</protein>
<dbReference type="EMBL" id="CU468135">
    <property type="protein sequence ID" value="CAO95313.1"/>
    <property type="molecule type" value="Genomic_DNA"/>
</dbReference>
<feature type="signal peptide" evidence="1">
    <location>
        <begin position="1"/>
        <end position="18"/>
    </location>
</feature>
<name>B2VGZ6_ERWT9</name>
<organism evidence="2 3">
    <name type="scientific">Erwinia tasmaniensis (strain DSM 17950 / CFBP 7177 / CIP 109463 / NCPPB 4357 / Et1/99)</name>
    <dbReference type="NCBI Taxonomy" id="465817"/>
    <lineage>
        <taxon>Bacteria</taxon>
        <taxon>Pseudomonadati</taxon>
        <taxon>Pseudomonadota</taxon>
        <taxon>Gammaproteobacteria</taxon>
        <taxon>Enterobacterales</taxon>
        <taxon>Erwiniaceae</taxon>
        <taxon>Erwinia</taxon>
    </lineage>
</organism>
<evidence type="ECO:0000313" key="2">
    <source>
        <dbReference type="EMBL" id="CAO95313.1"/>
    </source>
</evidence>
<gene>
    <name evidence="2" type="ordered locus">ETA_02670</name>
</gene>
<dbReference type="eggNOG" id="ENOG503402B">
    <property type="taxonomic scope" value="Bacteria"/>
</dbReference>
<dbReference type="AlphaFoldDB" id="B2VGZ6"/>
<evidence type="ECO:0008006" key="4">
    <source>
        <dbReference type="Google" id="ProtNLM"/>
    </source>
</evidence>
<dbReference type="Proteomes" id="UP000001726">
    <property type="component" value="Chromosome"/>
</dbReference>
<accession>B2VGZ6</accession>
<proteinExistence type="predicted"/>
<dbReference type="KEGG" id="eta:ETA_02670"/>
<evidence type="ECO:0000256" key="1">
    <source>
        <dbReference type="SAM" id="SignalP"/>
    </source>
</evidence>
<evidence type="ECO:0000313" key="3">
    <source>
        <dbReference type="Proteomes" id="UP000001726"/>
    </source>
</evidence>
<keyword evidence="3" id="KW-1185">Reference proteome</keyword>
<feature type="chain" id="PRO_5002782232" description="Fimbrial protein" evidence="1">
    <location>
        <begin position="19"/>
        <end position="269"/>
    </location>
</feature>
<dbReference type="HOGENOM" id="CLU_1033427_0_0_6"/>
<sequence length="269" mass="28812">MRLFTILMLFTISTPCMSIMYPAMTDVTITDCDNSAEGECSQLVYYRGTMELLESGEPVVPFPYTASAVVGSYGVHCQFGDKSRGIPFSQCNWTPRDHSPSLSGCRYKKPGEWDVSQPCSASPTWGGHTGAAPGGECVMFGHLVASELHTPFAIVNATQAANSGNRFCIKPLPPGVTCTVTLPPKIDHGEMMAPSRDKKTLYGSLSCGNSPVLEIVGASDVELAPGVRTQLKATLLSNNQIQFESDLSVEKSAKPGEYSKAIVVSVSPY</sequence>
<keyword evidence="1" id="KW-0732">Signal</keyword>
<reference evidence="2 3" key="1">
    <citation type="journal article" date="2008" name="Environ. Microbiol.">
        <title>The genome of Erwinia tasmaniensis strain Et1/99, a non-pathogenic bacterium in the genus Erwinia.</title>
        <authorList>
            <person name="Kube M."/>
            <person name="Migdoll A.M."/>
            <person name="Mueller I."/>
            <person name="Kuhl H."/>
            <person name="Beck A."/>
            <person name="Reinhardt R."/>
            <person name="Geider K."/>
        </authorList>
    </citation>
    <scope>NUCLEOTIDE SEQUENCE [LARGE SCALE GENOMIC DNA]</scope>
    <source>
        <strain evidence="3">DSM 17950 / CFBP 7177 / CIP 109463 / NCPPB 4357 / Et1/99</strain>
    </source>
</reference>